<dbReference type="SUPFAM" id="SSF46565">
    <property type="entry name" value="Chaperone J-domain"/>
    <property type="match status" value="1"/>
</dbReference>
<feature type="compositionally biased region" description="Basic residues" evidence="1">
    <location>
        <begin position="141"/>
        <end position="152"/>
    </location>
</feature>
<dbReference type="PROSITE" id="PS50076">
    <property type="entry name" value="DNAJ_2"/>
    <property type="match status" value="1"/>
</dbReference>
<dbReference type="InterPro" id="IPR001623">
    <property type="entry name" value="DnaJ_domain"/>
</dbReference>
<protein>
    <recommendedName>
        <fullName evidence="2">J domain-containing protein</fullName>
    </recommendedName>
</protein>
<reference evidence="3 4" key="1">
    <citation type="journal article" date="2018" name="PLoS Genet.">
        <title>Population sequencing reveals clonal diversity and ancestral inbreeding in the grapevine cultivar Chardonnay.</title>
        <authorList>
            <person name="Roach M.J."/>
            <person name="Johnson D.L."/>
            <person name="Bohlmann J."/>
            <person name="van Vuuren H.J."/>
            <person name="Jones S.J."/>
            <person name="Pretorius I.S."/>
            <person name="Schmidt S.A."/>
            <person name="Borneman A.R."/>
        </authorList>
    </citation>
    <scope>NUCLEOTIDE SEQUENCE [LARGE SCALE GENOMIC DNA]</scope>
    <source>
        <strain evidence="4">cv. Chardonnay</strain>
        <tissue evidence="3">Leaf</tissue>
    </source>
</reference>
<organism evidence="3 4">
    <name type="scientific">Vitis vinifera</name>
    <name type="common">Grape</name>
    <dbReference type="NCBI Taxonomy" id="29760"/>
    <lineage>
        <taxon>Eukaryota</taxon>
        <taxon>Viridiplantae</taxon>
        <taxon>Streptophyta</taxon>
        <taxon>Embryophyta</taxon>
        <taxon>Tracheophyta</taxon>
        <taxon>Spermatophyta</taxon>
        <taxon>Magnoliopsida</taxon>
        <taxon>eudicotyledons</taxon>
        <taxon>Gunneridae</taxon>
        <taxon>Pentapetalae</taxon>
        <taxon>rosids</taxon>
        <taxon>Vitales</taxon>
        <taxon>Vitaceae</taxon>
        <taxon>Viteae</taxon>
        <taxon>Vitis</taxon>
    </lineage>
</organism>
<dbReference type="PANTHER" id="PTHR44137:SF57">
    <property type="entry name" value="CHAPERONE DNAJ-DOMAIN PROTEIN"/>
    <property type="match status" value="1"/>
</dbReference>
<dbReference type="InterPro" id="IPR036869">
    <property type="entry name" value="J_dom_sf"/>
</dbReference>
<feature type="compositionally biased region" description="Basic residues" evidence="1">
    <location>
        <begin position="176"/>
        <end position="186"/>
    </location>
</feature>
<dbReference type="EMBL" id="QGNW01000024">
    <property type="protein sequence ID" value="RVX13408.1"/>
    <property type="molecule type" value="Genomic_DNA"/>
</dbReference>
<dbReference type="AlphaFoldDB" id="A0A438JWX4"/>
<sequence length="186" mass="20536">MTPDMTVKLLMDAAEKDFKSDSLEEALVLANVANQIDPKFEGIIAPYLAAYRIHAAAMKRKSNGEIDWYGVLGIVDDDPDIDTILNRYEELVDLLHPDGKNGSVAAEGALRLVSEACWKLLLSQSSLRKSGQKSASDQTRVRRHPRGVRGSKKTTVLPPAPTASSDFRKKSDVRVRVRHPRGVTTK</sequence>
<proteinExistence type="predicted"/>
<dbReference type="PANTHER" id="PTHR44137">
    <property type="entry name" value="BNAC03G44070D PROTEIN"/>
    <property type="match status" value="1"/>
</dbReference>
<feature type="region of interest" description="Disordered" evidence="1">
    <location>
        <begin position="129"/>
        <end position="186"/>
    </location>
</feature>
<feature type="domain" description="J" evidence="2">
    <location>
        <begin position="67"/>
        <end position="140"/>
    </location>
</feature>
<accession>A0A438JWX4</accession>
<evidence type="ECO:0000313" key="4">
    <source>
        <dbReference type="Proteomes" id="UP000288805"/>
    </source>
</evidence>
<dbReference type="Gene3D" id="1.10.287.110">
    <property type="entry name" value="DnaJ domain"/>
    <property type="match status" value="1"/>
</dbReference>
<evidence type="ECO:0000259" key="2">
    <source>
        <dbReference type="PROSITE" id="PS50076"/>
    </source>
</evidence>
<comment type="caution">
    <text evidence="3">The sequence shown here is derived from an EMBL/GenBank/DDBJ whole genome shotgun (WGS) entry which is preliminary data.</text>
</comment>
<dbReference type="Proteomes" id="UP000288805">
    <property type="component" value="Unassembled WGS sequence"/>
</dbReference>
<feature type="compositionally biased region" description="Basic and acidic residues" evidence="1">
    <location>
        <begin position="166"/>
        <end position="175"/>
    </location>
</feature>
<name>A0A438JWX4_VITVI</name>
<gene>
    <name evidence="3" type="ORF">CK203_021148</name>
</gene>
<evidence type="ECO:0000313" key="3">
    <source>
        <dbReference type="EMBL" id="RVX13408.1"/>
    </source>
</evidence>
<evidence type="ECO:0000256" key="1">
    <source>
        <dbReference type="SAM" id="MobiDB-lite"/>
    </source>
</evidence>